<dbReference type="InterPro" id="IPR008580">
    <property type="entry name" value="PPPDE_dom"/>
</dbReference>
<dbReference type="InterPro" id="IPR042266">
    <property type="entry name" value="PPPDE_sf"/>
</dbReference>
<evidence type="ECO:0000256" key="4">
    <source>
        <dbReference type="SAM" id="MobiDB-lite"/>
    </source>
</evidence>
<keyword evidence="3" id="KW-0378">Hydrolase</keyword>
<dbReference type="PROSITE" id="PS51257">
    <property type="entry name" value="PROKAR_LIPOPROTEIN"/>
    <property type="match status" value="1"/>
</dbReference>
<comment type="similarity">
    <text evidence="1">Belongs to the DeSI family.</text>
</comment>
<dbReference type="InParanoid" id="Q7RFH5"/>
<dbReference type="Pfam" id="PF05903">
    <property type="entry name" value="Peptidase_C97"/>
    <property type="match status" value="1"/>
</dbReference>
<keyword evidence="2" id="KW-0645">Protease</keyword>
<dbReference type="Proteomes" id="UP000008553">
    <property type="component" value="Unassembled WGS sequence"/>
</dbReference>
<proteinExistence type="inferred from homology"/>
<evidence type="ECO:0000256" key="5">
    <source>
        <dbReference type="SAM" id="Phobius"/>
    </source>
</evidence>
<dbReference type="SMART" id="SM01179">
    <property type="entry name" value="DUF862"/>
    <property type="match status" value="1"/>
</dbReference>
<comment type="caution">
    <text evidence="7">The sequence shown here is derived from an EMBL/GenBank/DDBJ whole genome shotgun (WGS) entry which is preliminary data.</text>
</comment>
<evidence type="ECO:0000313" key="8">
    <source>
        <dbReference type="Proteomes" id="UP000008553"/>
    </source>
</evidence>
<evidence type="ECO:0000256" key="2">
    <source>
        <dbReference type="ARBA" id="ARBA00022670"/>
    </source>
</evidence>
<sequence length="477" mass="55673">MATKYNRTVLYTQLVSLSCPYYYLVYRKKHRVGSLHIYLLLFHHTIIAIIIELSFIFYDRVKLWSPLLIGKQIGGVWHTAVLIYNMEYFYGKRVIKTVDIWGGIMCLPSNEFESHYNIKPVEIIDMGETEVDKTFFHDYLDGIRPNFTADKYNLINWNCNNFTNEACNFLLGKGIPEYILNTPYEVMSTPKGKLILDMMQSCQTSIAPGMENSSPINSEIKNDSNSNNNNYSQKNNENEYSKVPSVSMDNFFTENKINSIFEDYLKSDKCDSNEKKKFVNLLNSFFSKLINNLDILQNRIIYKKNNEIFNNISNDSEYNKILSYIGFVKGYVEIDEINNLQIFTLYIDSTYNKNSPTSKNIDLFINKKIYLKSLDPSIYKVDLLSFKNISEYVLDSNTKKTNANEVYVFLSEYFISNHFDITNSKNDNHNFRTIKSAISSNLETEKRYLINIYELVTKHLKFVIDMFIAKKGINMIS</sequence>
<dbReference type="STRING" id="73239.Q7RFH5"/>
<dbReference type="PANTHER" id="PTHR12378:SF7">
    <property type="entry name" value="DESUMOYLATING ISOPEPTIDASE 1"/>
    <property type="match status" value="1"/>
</dbReference>
<keyword evidence="5" id="KW-0472">Membrane</keyword>
<dbReference type="GO" id="GO:0006508">
    <property type="term" value="P:proteolysis"/>
    <property type="evidence" value="ECO:0007669"/>
    <property type="project" value="UniProtKB-KW"/>
</dbReference>
<dbReference type="PROSITE" id="PS51858">
    <property type="entry name" value="PPPDE"/>
    <property type="match status" value="1"/>
</dbReference>
<dbReference type="MEROPS" id="C97.A11"/>
<feature type="domain" description="PPPDE" evidence="6">
    <location>
        <begin position="44"/>
        <end position="200"/>
    </location>
</feature>
<dbReference type="EMBL" id="AABL01001453">
    <property type="protein sequence ID" value="EAA16630.1"/>
    <property type="molecule type" value="Genomic_DNA"/>
</dbReference>
<name>Q7RFH5_PLAYO</name>
<evidence type="ECO:0000259" key="6">
    <source>
        <dbReference type="PROSITE" id="PS51858"/>
    </source>
</evidence>
<dbReference type="Gene3D" id="3.90.1720.30">
    <property type="entry name" value="PPPDE domains"/>
    <property type="match status" value="1"/>
</dbReference>
<evidence type="ECO:0000256" key="3">
    <source>
        <dbReference type="ARBA" id="ARBA00022801"/>
    </source>
</evidence>
<dbReference type="GO" id="GO:0008233">
    <property type="term" value="F:peptidase activity"/>
    <property type="evidence" value="ECO:0007669"/>
    <property type="project" value="UniProtKB-KW"/>
</dbReference>
<dbReference type="AlphaFoldDB" id="Q7RFH5"/>
<accession>Q7RFH5</accession>
<evidence type="ECO:0000256" key="1">
    <source>
        <dbReference type="ARBA" id="ARBA00008140"/>
    </source>
</evidence>
<gene>
    <name evidence="7" type="ORF">PY04731</name>
</gene>
<keyword evidence="5" id="KW-0812">Transmembrane</keyword>
<feature type="compositionally biased region" description="Low complexity" evidence="4">
    <location>
        <begin position="216"/>
        <end position="235"/>
    </location>
</feature>
<feature type="region of interest" description="Disordered" evidence="4">
    <location>
        <begin position="213"/>
        <end position="237"/>
    </location>
</feature>
<protein>
    <recommendedName>
        <fullName evidence="6">PPPDE domain-containing protein</fullName>
    </recommendedName>
</protein>
<reference evidence="7 8" key="1">
    <citation type="journal article" date="2002" name="Nature">
        <title>Genome sequence and comparative analysis of the model rodent malaria parasite Plasmodium yoelii yoelii.</title>
        <authorList>
            <person name="Carlton J.M."/>
            <person name="Angiuoli S.V."/>
            <person name="Suh B.B."/>
            <person name="Kooij T.W."/>
            <person name="Pertea M."/>
            <person name="Silva J.C."/>
            <person name="Ermolaeva M.D."/>
            <person name="Allen J.E."/>
            <person name="Selengut J.D."/>
            <person name="Koo H.L."/>
            <person name="Peterson J.D."/>
            <person name="Pop M."/>
            <person name="Kosack D.S."/>
            <person name="Shumway M.F."/>
            <person name="Bidwell S.L."/>
            <person name="Shallom S.J."/>
            <person name="van Aken S.E."/>
            <person name="Riedmuller S.B."/>
            <person name="Feldblyum T.V."/>
            <person name="Cho J.K."/>
            <person name="Quackenbush J."/>
            <person name="Sedegah M."/>
            <person name="Shoaibi A."/>
            <person name="Cummings L.M."/>
            <person name="Florens L."/>
            <person name="Yates J.R."/>
            <person name="Raine J.D."/>
            <person name="Sinden R.E."/>
            <person name="Harris M.A."/>
            <person name="Cunningham D.A."/>
            <person name="Preiser P.R."/>
            <person name="Bergman L.W."/>
            <person name="Vaidya A.B."/>
            <person name="van Lin L.H."/>
            <person name="Janse C.J."/>
            <person name="Waters A.P."/>
            <person name="Smith H.O."/>
            <person name="White O.R."/>
            <person name="Salzberg S.L."/>
            <person name="Venter J.C."/>
            <person name="Fraser C.M."/>
            <person name="Hoffman S.L."/>
            <person name="Gardner M.J."/>
            <person name="Carucci D.J."/>
        </authorList>
    </citation>
    <scope>NUCLEOTIDE SEQUENCE [LARGE SCALE GENOMIC DNA]</scope>
    <source>
        <strain evidence="7 8">17XNL</strain>
    </source>
</reference>
<dbReference type="PANTHER" id="PTHR12378">
    <property type="entry name" value="DESUMOYLATING ISOPEPTIDASE"/>
    <property type="match status" value="1"/>
</dbReference>
<organism evidence="7 8">
    <name type="scientific">Plasmodium yoelii yoelii</name>
    <dbReference type="NCBI Taxonomy" id="73239"/>
    <lineage>
        <taxon>Eukaryota</taxon>
        <taxon>Sar</taxon>
        <taxon>Alveolata</taxon>
        <taxon>Apicomplexa</taxon>
        <taxon>Aconoidasida</taxon>
        <taxon>Haemosporida</taxon>
        <taxon>Plasmodiidae</taxon>
        <taxon>Plasmodium</taxon>
        <taxon>Plasmodium (Vinckeia)</taxon>
    </lineage>
</organism>
<dbReference type="PaxDb" id="73239-Q7RFH5"/>
<evidence type="ECO:0000313" key="7">
    <source>
        <dbReference type="EMBL" id="EAA16630.1"/>
    </source>
</evidence>
<feature type="transmembrane region" description="Helical" evidence="5">
    <location>
        <begin position="37"/>
        <end position="58"/>
    </location>
</feature>
<dbReference type="GO" id="GO:0070646">
    <property type="term" value="P:protein modification by small protein removal"/>
    <property type="evidence" value="ECO:0007669"/>
    <property type="project" value="TreeGrafter"/>
</dbReference>
<keyword evidence="5" id="KW-1133">Transmembrane helix</keyword>
<keyword evidence="8" id="KW-1185">Reference proteome</keyword>